<dbReference type="SUPFAM" id="SSF63829">
    <property type="entry name" value="Calcium-dependent phosphotriesterase"/>
    <property type="match status" value="1"/>
</dbReference>
<feature type="signal peptide" evidence="1">
    <location>
        <begin position="1"/>
        <end position="29"/>
    </location>
</feature>
<keyword evidence="3" id="KW-1185">Reference proteome</keyword>
<dbReference type="Proteomes" id="UP000656881">
    <property type="component" value="Unassembled WGS sequence"/>
</dbReference>
<comment type="caution">
    <text evidence="2">The sequence shown here is derived from an EMBL/GenBank/DDBJ whole genome shotgun (WGS) entry which is preliminary data.</text>
</comment>
<dbReference type="EMBL" id="BMNG01000017">
    <property type="protein sequence ID" value="GGO55282.1"/>
    <property type="molecule type" value="Genomic_DNA"/>
</dbReference>
<sequence length="336" mass="34924">MTTHRPLPSRRAVLAAAVSVAVTTGTASAAEPPAASPAEWPTSFPLPNGFRPEGIAIGAAPYAYVGSLGTGAVYRADLRNGRGEVVHAGAAGVPAVGMKVGRDGLLYVAGGGSGSARVLDPRSGEVVAAYQLTDASGHFVNDVHLLGDRAWFTDSRDAVLYGVPLGRQRRGRGDVRKVPLRGDWQQVPDVNNANGVVGAPDGRGLIVVSSQPVGRLYRVDPRDGYAREIRLRGAENVVNGDGLVRIGRTLYVVQNRSNLVSVFRLDAGSGTAALQRRIVDPRFDVPSTAARFGDRLYLVNARFTTPPMPDTTYGAVAVPLGGGGDGGGGGEGIARA</sequence>
<dbReference type="Gene3D" id="2.120.10.30">
    <property type="entry name" value="TolB, C-terminal domain"/>
    <property type="match status" value="1"/>
</dbReference>
<dbReference type="RefSeq" id="WP_189176806.1">
    <property type="nucleotide sequence ID" value="NZ_BMNG01000017.1"/>
</dbReference>
<dbReference type="InterPro" id="IPR011042">
    <property type="entry name" value="6-blade_b-propeller_TolB-like"/>
</dbReference>
<evidence type="ECO:0000256" key="1">
    <source>
        <dbReference type="SAM" id="SignalP"/>
    </source>
</evidence>
<protein>
    <recommendedName>
        <fullName evidence="4">Superoxide dismutase</fullName>
    </recommendedName>
</protein>
<reference evidence="3" key="1">
    <citation type="journal article" date="2019" name="Int. J. Syst. Evol. Microbiol.">
        <title>The Global Catalogue of Microorganisms (GCM) 10K type strain sequencing project: providing services to taxonomists for standard genome sequencing and annotation.</title>
        <authorList>
            <consortium name="The Broad Institute Genomics Platform"/>
            <consortium name="The Broad Institute Genome Sequencing Center for Infectious Disease"/>
            <person name="Wu L."/>
            <person name="Ma J."/>
        </authorList>
    </citation>
    <scope>NUCLEOTIDE SEQUENCE [LARGE SCALE GENOMIC DNA]</scope>
    <source>
        <strain evidence="3">CGMCC 4.7349</strain>
    </source>
</reference>
<organism evidence="2 3">
    <name type="scientific">Streptomyces lasiicapitis</name>
    <dbReference type="NCBI Taxonomy" id="1923961"/>
    <lineage>
        <taxon>Bacteria</taxon>
        <taxon>Bacillati</taxon>
        <taxon>Actinomycetota</taxon>
        <taxon>Actinomycetes</taxon>
        <taxon>Kitasatosporales</taxon>
        <taxon>Streptomycetaceae</taxon>
        <taxon>Streptomyces</taxon>
    </lineage>
</organism>
<name>A0ABQ2MMF5_9ACTN</name>
<evidence type="ECO:0008006" key="4">
    <source>
        <dbReference type="Google" id="ProtNLM"/>
    </source>
</evidence>
<feature type="chain" id="PRO_5046104678" description="Superoxide dismutase" evidence="1">
    <location>
        <begin position="30"/>
        <end position="336"/>
    </location>
</feature>
<gene>
    <name evidence="2" type="ORF">GCM10012286_67020</name>
</gene>
<accession>A0ABQ2MMF5</accession>
<evidence type="ECO:0000313" key="2">
    <source>
        <dbReference type="EMBL" id="GGO55282.1"/>
    </source>
</evidence>
<dbReference type="InterPro" id="IPR006311">
    <property type="entry name" value="TAT_signal"/>
</dbReference>
<proteinExistence type="predicted"/>
<evidence type="ECO:0000313" key="3">
    <source>
        <dbReference type="Proteomes" id="UP000656881"/>
    </source>
</evidence>
<keyword evidence="1" id="KW-0732">Signal</keyword>
<dbReference type="PROSITE" id="PS51318">
    <property type="entry name" value="TAT"/>
    <property type="match status" value="1"/>
</dbReference>